<dbReference type="SMART" id="SM00306">
    <property type="entry name" value="HintN"/>
    <property type="match status" value="1"/>
</dbReference>
<protein>
    <submittedName>
        <fullName evidence="5">Polymorphic toxin-type HINT domain-containing protein</fullName>
    </submittedName>
</protein>
<name>A0ABV4QQ87_9ACTN</name>
<accession>A0ABV4QQ87</accession>
<comment type="caution">
    <text evidence="5">The sequence shown here is derived from an EMBL/GenBank/DDBJ whole genome shotgun (WGS) entry which is preliminary data.</text>
</comment>
<gene>
    <name evidence="5" type="ORF">SM436_01165</name>
</gene>
<proteinExistence type="predicted"/>
<dbReference type="SUPFAM" id="SSF51294">
    <property type="entry name" value="Hedgehog/intein (Hint) domain"/>
    <property type="match status" value="1"/>
</dbReference>
<dbReference type="RefSeq" id="WP_371938572.1">
    <property type="nucleotide sequence ID" value="NZ_JAXCEH010000001.1"/>
</dbReference>
<dbReference type="EMBL" id="JAXCEH010000001">
    <property type="protein sequence ID" value="MFA1552289.1"/>
    <property type="molecule type" value="Genomic_DNA"/>
</dbReference>
<evidence type="ECO:0000313" key="5">
    <source>
        <dbReference type="EMBL" id="MFA1552289.1"/>
    </source>
</evidence>
<dbReference type="PROSITE" id="PS50818">
    <property type="entry name" value="INTEIN_C_TER"/>
    <property type="match status" value="1"/>
</dbReference>
<dbReference type="CDD" id="cd00081">
    <property type="entry name" value="Hint"/>
    <property type="match status" value="1"/>
</dbReference>
<organism evidence="5 6">
    <name type="scientific">Actinomadura chokoriensis</name>
    <dbReference type="NCBI Taxonomy" id="454156"/>
    <lineage>
        <taxon>Bacteria</taxon>
        <taxon>Bacillati</taxon>
        <taxon>Actinomycetota</taxon>
        <taxon>Actinomycetes</taxon>
        <taxon>Streptosporangiales</taxon>
        <taxon>Thermomonosporaceae</taxon>
        <taxon>Actinomadura</taxon>
    </lineage>
</organism>
<dbReference type="InterPro" id="IPR003587">
    <property type="entry name" value="Hint_dom_N"/>
</dbReference>
<feature type="signal peptide" evidence="3">
    <location>
        <begin position="1"/>
        <end position="16"/>
    </location>
</feature>
<dbReference type="Proteomes" id="UP001569904">
    <property type="component" value="Unassembled WGS sequence"/>
</dbReference>
<evidence type="ECO:0000259" key="4">
    <source>
        <dbReference type="SMART" id="SM00306"/>
    </source>
</evidence>
<keyword evidence="1" id="KW-0175">Coiled coil</keyword>
<dbReference type="Gene3D" id="2.170.16.10">
    <property type="entry name" value="Hedgehog/Intein (Hint) domain"/>
    <property type="match status" value="1"/>
</dbReference>
<sequence length="486" mass="51869">MLLFVAAVAAAVTMFAVPEKVSTSTRGALCQIFDNGKNCDDKGKPGADSSGEPTAPAQPGVDPNANALPGSPEQQAYDDAKKRADAANQNSGNLEGQVKQVGDELLKFLSELIGLDDALKCIHGDIEACLWTLVGVVPWGKAFKLLKKIPAAVRLGKKLKKLWDAIAAAKKEKQAADAALEQAEKRLAQKKAAQKAACKVPNSFLAGTRVLMGAGPPRPIEDVRIGDTVLAADPVHGIIAPRRVTQLIAGGGVRHLVRITIDPDGVRGGRTATLTATAGHPFWRPDERVWSDAEDLRPGDRLATARGGAALVVAARPYEAVQRVYNFTVDDLHTYFVAAGPEGVLVHNSCQDPAETQRKLDDALKSTDPDKVLEGQLGQKLRKCLTEFNYEFPSAGGVAAGEIDAGTPGAIIEVYNGSKPDFDGKSKQMTKYKNHPVVNPDGKRAVYVLAPNVSEVDRARFRQENGVKVFGSVDHLVNDLRRTGAC</sequence>
<dbReference type="InterPro" id="IPR036844">
    <property type="entry name" value="Hint_dom_sf"/>
</dbReference>
<evidence type="ECO:0000313" key="6">
    <source>
        <dbReference type="Proteomes" id="UP001569904"/>
    </source>
</evidence>
<evidence type="ECO:0000256" key="1">
    <source>
        <dbReference type="SAM" id="Coils"/>
    </source>
</evidence>
<evidence type="ECO:0000256" key="3">
    <source>
        <dbReference type="SAM" id="SignalP"/>
    </source>
</evidence>
<keyword evidence="6" id="KW-1185">Reference proteome</keyword>
<feature type="chain" id="PRO_5046240103" evidence="3">
    <location>
        <begin position="17"/>
        <end position="486"/>
    </location>
</feature>
<feature type="region of interest" description="Disordered" evidence="2">
    <location>
        <begin position="41"/>
        <end position="94"/>
    </location>
</feature>
<feature type="domain" description="Hint" evidence="4">
    <location>
        <begin position="201"/>
        <end position="306"/>
    </location>
</feature>
<dbReference type="NCBIfam" id="TIGR01443">
    <property type="entry name" value="intein_Cterm"/>
    <property type="match status" value="1"/>
</dbReference>
<dbReference type="Pfam" id="PF07591">
    <property type="entry name" value="PT-HINT"/>
    <property type="match status" value="1"/>
</dbReference>
<keyword evidence="3" id="KW-0732">Signal</keyword>
<dbReference type="InterPro" id="IPR030934">
    <property type="entry name" value="Intein_C"/>
</dbReference>
<reference evidence="5 6" key="1">
    <citation type="submission" date="2023-11" db="EMBL/GenBank/DDBJ databases">
        <title>Actinomadura monticuli sp. nov., isolated from volcanic ash.</title>
        <authorList>
            <person name="Lee S.D."/>
            <person name="Yang H."/>
            <person name="Kim I.S."/>
        </authorList>
    </citation>
    <scope>NUCLEOTIDE SEQUENCE [LARGE SCALE GENOMIC DNA]</scope>
    <source>
        <strain evidence="5 6">DSM 45346</strain>
    </source>
</reference>
<feature type="coiled-coil region" evidence="1">
    <location>
        <begin position="166"/>
        <end position="193"/>
    </location>
</feature>
<evidence type="ECO:0000256" key="2">
    <source>
        <dbReference type="SAM" id="MobiDB-lite"/>
    </source>
</evidence>